<evidence type="ECO:0000256" key="1">
    <source>
        <dbReference type="SAM" id="MobiDB-lite"/>
    </source>
</evidence>
<dbReference type="EMBL" id="JBHSEW010000021">
    <property type="protein sequence ID" value="MFC4623558.1"/>
    <property type="molecule type" value="Genomic_DNA"/>
</dbReference>
<keyword evidence="3" id="KW-1185">Reference proteome</keyword>
<comment type="caution">
    <text evidence="2">The sequence shown here is derived from an EMBL/GenBank/DDBJ whole genome shotgun (WGS) entry which is preliminary data.</text>
</comment>
<sequence length="1279" mass="141733">MGKKKRNKPFRAPAMKPQLPVEIQRAMDERRKMFEQAFQTSCGRVHAVLTRFHPGDALAAVNISDLWQPNRASQVKHQLAFSLLVSTPADSFTADRMATYEDFAGFCSALIEALPDFPTLEDYVPEADWGEVKVLLGQESVAILYGGPVQRIVDYIEAFRICHGNGTQAVVDLERSIRLQGELLRQVPRNGDDRVDESSPGNIEVPPSSFWEVVMPALTQLSAVEQLRAEYVAELGQPASWKDASGFGDAVMTGAALPWLAVRIDGALRAMSLRNATSVVIDAWAKAALDAPVRVAARLGTYLAKRIEARSCLTGPLQLRSRGERVPLAIAAVLVHDPHYFLVVPVPPGQLAQAGKAVTAMRRVMRDADWGLQVIGTSDGFQLRDARGTVPGPTAVKIILVNTPVSTGLSAIKVPSTHARLISLVDACTIFDSIESVNELARFWNYVDGLREFGGSPFSDLGDLFGSFRDVHAQIVEGAVTPNFLGLDPHWGASWRYGQLKAFWQRAPLVFPDEASAWETHEREGVSSLTRVTAKNAPKLAWSSVIGTCTLHFILDVDAVGLDPRDGSLLELFVHCAADSIAERASIISPFLQLPFRRVNLHCFSAPHLLASAADEQTQQAVVMPLVTAWDERPRSGSHSYQAQLTVNLAKLVEDLEDAEDARFEVACAVAVVERLFAALGDPMPPELREALAGTAGRLPRFTLGRMQRMVDVPDFTQPQVPRPEDYKVARRDLAILLKAQGVTPGTYTLAAAKALINPARAAYRDAVHQRIRALDRESLLRYCVEQYDALIASYDRDELRIKQSLRHEVDYDREQSLAEAHEKFVRESRNYRYLLESALVLTSPQASPARAETVLSIQAMVDWLFVLYGASDVLHNGIDVGGLRVDDQYVPEVFYSEVRDAQEEMFGREMAALRLGVNVAEEDKITTALSMQEYIAVLDAAFAKDLRFTYSHMLQVLSTLTLWVSAGGAQALACGYVSDRQTMAERAVAAHPDLPLDSALAVIEFLLLAPDQAWRLIGKDVVEDDVPVWEHSKRGSRHTIRPLITLPDGRVLWGAAAVGRAKRIWTGSISAGYLPADYPWPAVRSAVGQLKKELEDGLEDRAHEVCARAMPHAIKGIDFKDRFPKLQFPDVGDFDVLAYRPEENQWLTAECKYNQPAFCLKDTRRLRDRIFGGGSELGQLRKIERRRDFLTQNADTLRTLLGWPAPADKPFSLTELYVSKDMHFWLRFPPYEVPTRFVQIDTLDAWLRSPAAPRGIVDADQADLGGQPSVTGREARRA</sequence>
<protein>
    <submittedName>
        <fullName evidence="2">Uncharacterized protein</fullName>
    </submittedName>
</protein>
<feature type="region of interest" description="Disordered" evidence="1">
    <location>
        <begin position="1259"/>
        <end position="1279"/>
    </location>
</feature>
<evidence type="ECO:0000313" key="3">
    <source>
        <dbReference type="Proteomes" id="UP001595967"/>
    </source>
</evidence>
<gene>
    <name evidence="2" type="ORF">ACFO3A_15275</name>
</gene>
<dbReference type="Proteomes" id="UP001595967">
    <property type="component" value="Unassembled WGS sequence"/>
</dbReference>
<organism evidence="2 3">
    <name type="scientific">Comamonas nitrativorans</name>
    <dbReference type="NCBI Taxonomy" id="108437"/>
    <lineage>
        <taxon>Bacteria</taxon>
        <taxon>Pseudomonadati</taxon>
        <taxon>Pseudomonadota</taxon>
        <taxon>Betaproteobacteria</taxon>
        <taxon>Burkholderiales</taxon>
        <taxon>Comamonadaceae</taxon>
        <taxon>Comamonas</taxon>
    </lineage>
</organism>
<dbReference type="RefSeq" id="WP_377728157.1">
    <property type="nucleotide sequence ID" value="NZ_JBHSEW010000021.1"/>
</dbReference>
<reference evidence="3" key="1">
    <citation type="journal article" date="2019" name="Int. J. Syst. Evol. Microbiol.">
        <title>The Global Catalogue of Microorganisms (GCM) 10K type strain sequencing project: providing services to taxonomists for standard genome sequencing and annotation.</title>
        <authorList>
            <consortium name="The Broad Institute Genomics Platform"/>
            <consortium name="The Broad Institute Genome Sequencing Center for Infectious Disease"/>
            <person name="Wu L."/>
            <person name="Ma J."/>
        </authorList>
    </citation>
    <scope>NUCLEOTIDE SEQUENCE [LARGE SCALE GENOMIC DNA]</scope>
    <source>
        <strain evidence="3">JCM 11650</strain>
    </source>
</reference>
<proteinExistence type="predicted"/>
<accession>A0ABV9GZC8</accession>
<name>A0ABV9GZC8_9BURK</name>
<evidence type="ECO:0000313" key="2">
    <source>
        <dbReference type="EMBL" id="MFC4623558.1"/>
    </source>
</evidence>